<dbReference type="RefSeq" id="WP_156660394.1">
    <property type="nucleotide sequence ID" value="NZ_AZEE01000027.1"/>
</dbReference>
<dbReference type="EMBL" id="AZEE01000027">
    <property type="protein sequence ID" value="KRK98667.1"/>
    <property type="molecule type" value="Genomic_DNA"/>
</dbReference>
<dbReference type="Proteomes" id="UP000051160">
    <property type="component" value="Unassembled WGS sequence"/>
</dbReference>
<gene>
    <name evidence="2" type="ORF">FD04_GL000401</name>
</gene>
<protein>
    <submittedName>
        <fullName evidence="2">Uncharacterized protein</fullName>
    </submittedName>
</protein>
<evidence type="ECO:0000313" key="2">
    <source>
        <dbReference type="EMBL" id="KRK98667.1"/>
    </source>
</evidence>
<comment type="caution">
    <text evidence="2">The sequence shown here is derived from an EMBL/GenBank/DDBJ whole genome shotgun (WGS) entry which is preliminary data.</text>
</comment>
<dbReference type="PATRIC" id="fig|1423776.4.peg.405"/>
<keyword evidence="1" id="KW-1133">Transmembrane helix</keyword>
<feature type="transmembrane region" description="Helical" evidence="1">
    <location>
        <begin position="40"/>
        <end position="64"/>
    </location>
</feature>
<keyword evidence="3" id="KW-1185">Reference proteome</keyword>
<dbReference type="AlphaFoldDB" id="A0A0R1LSB8"/>
<name>A0A0R1LSB8_9LACO</name>
<dbReference type="OrthoDB" id="2298051at2"/>
<keyword evidence="1" id="KW-0812">Transmembrane</keyword>
<evidence type="ECO:0000256" key="1">
    <source>
        <dbReference type="SAM" id="Phobius"/>
    </source>
</evidence>
<sequence length="75" mass="9326">MWWHNSTNIFVHPYDIWNTYLIRLETITFPFVILSWFTHIWWLLIISGIAWFLDCFCTILIICLNARKKHRQYNH</sequence>
<evidence type="ECO:0000313" key="3">
    <source>
        <dbReference type="Proteomes" id="UP000051160"/>
    </source>
</evidence>
<proteinExistence type="predicted"/>
<keyword evidence="1" id="KW-0472">Membrane</keyword>
<organism evidence="2 3">
    <name type="scientific">Secundilactobacillus odoratitofui DSM 19909 = JCM 15043</name>
    <dbReference type="NCBI Taxonomy" id="1423776"/>
    <lineage>
        <taxon>Bacteria</taxon>
        <taxon>Bacillati</taxon>
        <taxon>Bacillota</taxon>
        <taxon>Bacilli</taxon>
        <taxon>Lactobacillales</taxon>
        <taxon>Lactobacillaceae</taxon>
        <taxon>Secundilactobacillus</taxon>
    </lineage>
</organism>
<reference evidence="2 3" key="1">
    <citation type="journal article" date="2015" name="Genome Announc.">
        <title>Expanding the biotechnology potential of lactobacilli through comparative genomics of 213 strains and associated genera.</title>
        <authorList>
            <person name="Sun Z."/>
            <person name="Harris H.M."/>
            <person name="McCann A."/>
            <person name="Guo C."/>
            <person name="Argimon S."/>
            <person name="Zhang W."/>
            <person name="Yang X."/>
            <person name="Jeffery I.B."/>
            <person name="Cooney J.C."/>
            <person name="Kagawa T.F."/>
            <person name="Liu W."/>
            <person name="Song Y."/>
            <person name="Salvetti E."/>
            <person name="Wrobel A."/>
            <person name="Rasinkangas P."/>
            <person name="Parkhill J."/>
            <person name="Rea M.C."/>
            <person name="O'Sullivan O."/>
            <person name="Ritari J."/>
            <person name="Douillard F.P."/>
            <person name="Paul Ross R."/>
            <person name="Yang R."/>
            <person name="Briner A.E."/>
            <person name="Felis G.E."/>
            <person name="de Vos W.M."/>
            <person name="Barrangou R."/>
            <person name="Klaenhammer T.R."/>
            <person name="Caufield P.W."/>
            <person name="Cui Y."/>
            <person name="Zhang H."/>
            <person name="O'Toole P.W."/>
        </authorList>
    </citation>
    <scope>NUCLEOTIDE SEQUENCE [LARGE SCALE GENOMIC DNA]</scope>
    <source>
        <strain evidence="2 3">DSM 19909</strain>
    </source>
</reference>
<accession>A0A0R1LSB8</accession>